<keyword evidence="1" id="KW-0732">Signal</keyword>
<keyword evidence="3" id="KW-1185">Reference proteome</keyword>
<evidence type="ECO:0000313" key="2">
    <source>
        <dbReference type="EMBL" id="KAL2719252.1"/>
    </source>
</evidence>
<proteinExistence type="predicted"/>
<dbReference type="Pfam" id="PF01395">
    <property type="entry name" value="PBP_GOBP"/>
    <property type="match status" value="1"/>
</dbReference>
<protein>
    <submittedName>
        <fullName evidence="2">General odorant-binding protein 2-like</fullName>
    </submittedName>
</protein>
<feature type="signal peptide" evidence="1">
    <location>
        <begin position="1"/>
        <end position="19"/>
    </location>
</feature>
<name>A0ABD2AF44_VESSQ</name>
<organism evidence="2 3">
    <name type="scientific">Vespula squamosa</name>
    <name type="common">Southern yellow jacket</name>
    <name type="synonym">Wasp</name>
    <dbReference type="NCBI Taxonomy" id="30214"/>
    <lineage>
        <taxon>Eukaryota</taxon>
        <taxon>Metazoa</taxon>
        <taxon>Ecdysozoa</taxon>
        <taxon>Arthropoda</taxon>
        <taxon>Hexapoda</taxon>
        <taxon>Insecta</taxon>
        <taxon>Pterygota</taxon>
        <taxon>Neoptera</taxon>
        <taxon>Endopterygota</taxon>
        <taxon>Hymenoptera</taxon>
        <taxon>Apocrita</taxon>
        <taxon>Aculeata</taxon>
        <taxon>Vespoidea</taxon>
        <taxon>Vespidae</taxon>
        <taxon>Vespinae</taxon>
        <taxon>Vespula</taxon>
    </lineage>
</organism>
<feature type="chain" id="PRO_5044780011" evidence="1">
    <location>
        <begin position="20"/>
        <end position="145"/>
    </location>
</feature>
<accession>A0ABD2AF44</accession>
<dbReference type="PANTHER" id="PTHR21364:SF2">
    <property type="entry name" value="GENERAL ODORANT-BINDING PROTEIN 19A"/>
    <property type="match status" value="1"/>
</dbReference>
<evidence type="ECO:0000256" key="1">
    <source>
        <dbReference type="SAM" id="SignalP"/>
    </source>
</evidence>
<dbReference type="EMBL" id="JAUDFV010000151">
    <property type="protein sequence ID" value="KAL2719252.1"/>
    <property type="molecule type" value="Genomic_DNA"/>
</dbReference>
<comment type="caution">
    <text evidence="2">The sequence shown here is derived from an EMBL/GenBank/DDBJ whole genome shotgun (WGS) entry which is preliminary data.</text>
</comment>
<dbReference type="AlphaFoldDB" id="A0ABD2AF44"/>
<dbReference type="Gene3D" id="1.10.238.20">
    <property type="entry name" value="Pheromone/general odorant binding protein domain"/>
    <property type="match status" value="1"/>
</dbReference>
<gene>
    <name evidence="2" type="ORF">V1478_011671</name>
</gene>
<dbReference type="InterPro" id="IPR036728">
    <property type="entry name" value="PBP_GOBP_sf"/>
</dbReference>
<dbReference type="Proteomes" id="UP001607302">
    <property type="component" value="Unassembled WGS sequence"/>
</dbReference>
<dbReference type="SMART" id="SM00708">
    <property type="entry name" value="PhBP"/>
    <property type="match status" value="1"/>
</dbReference>
<sequence length="145" mass="16446">MKGFKIVTSLLLLVVICTADDSEELIKELKQIEKDCKDEMGIEKDEIKGFHHKLCNGDEIDRNFGCYMSCFYKKVGAVKDGEFQIEDLKSALLPFIKDEEAKEELADKLDTCKNEISDITDECDKTIAFSKCLAADSKLCKNMEE</sequence>
<reference evidence="2 3" key="1">
    <citation type="journal article" date="2024" name="Ann. Entomol. Soc. Am.">
        <title>Genomic analyses of the southern and eastern yellowjacket wasps (Hymenoptera: Vespidae) reveal evolutionary signatures of social life.</title>
        <authorList>
            <person name="Catto M.A."/>
            <person name="Caine P.B."/>
            <person name="Orr S.E."/>
            <person name="Hunt B.G."/>
            <person name="Goodisman M.A.D."/>
        </authorList>
    </citation>
    <scope>NUCLEOTIDE SEQUENCE [LARGE SCALE GENOMIC DNA]</scope>
    <source>
        <strain evidence="2">233</strain>
        <tissue evidence="2">Head and thorax</tissue>
    </source>
</reference>
<dbReference type="CDD" id="cd23992">
    <property type="entry name" value="PBP_GOBP"/>
    <property type="match status" value="1"/>
</dbReference>
<dbReference type="InterPro" id="IPR006170">
    <property type="entry name" value="PBP/GOBP"/>
</dbReference>
<dbReference type="PANTHER" id="PTHR21364">
    <property type="entry name" value="GENERAL ODORANT-BINDING PROTEIN 19A"/>
    <property type="match status" value="1"/>
</dbReference>
<evidence type="ECO:0000313" key="3">
    <source>
        <dbReference type="Proteomes" id="UP001607302"/>
    </source>
</evidence>
<dbReference type="SUPFAM" id="SSF47565">
    <property type="entry name" value="Insect pheromone/odorant-binding proteins"/>
    <property type="match status" value="1"/>
</dbReference>